<evidence type="ECO:0000313" key="4">
    <source>
        <dbReference type="EMBL" id="KAG2492688.1"/>
    </source>
</evidence>
<keyword evidence="2 3" id="KW-0040">ANK repeat</keyword>
<feature type="repeat" description="ANK" evidence="3">
    <location>
        <begin position="1"/>
        <end position="31"/>
    </location>
</feature>
<dbReference type="SUPFAM" id="SSF48403">
    <property type="entry name" value="Ankyrin repeat"/>
    <property type="match status" value="1"/>
</dbReference>
<reference evidence="4" key="1">
    <citation type="journal article" date="2020" name="bioRxiv">
        <title>Comparative genomics of Chlamydomonas.</title>
        <authorList>
            <person name="Craig R.J."/>
            <person name="Hasan A.R."/>
            <person name="Ness R.W."/>
            <person name="Keightley P.D."/>
        </authorList>
    </citation>
    <scope>NUCLEOTIDE SEQUENCE</scope>
    <source>
        <strain evidence="4">CCAP 11/70</strain>
    </source>
</reference>
<feature type="repeat" description="ANK" evidence="3">
    <location>
        <begin position="67"/>
        <end position="99"/>
    </location>
</feature>
<organism evidence="4 5">
    <name type="scientific">Edaphochlamys debaryana</name>
    <dbReference type="NCBI Taxonomy" id="47281"/>
    <lineage>
        <taxon>Eukaryota</taxon>
        <taxon>Viridiplantae</taxon>
        <taxon>Chlorophyta</taxon>
        <taxon>core chlorophytes</taxon>
        <taxon>Chlorophyceae</taxon>
        <taxon>CS clade</taxon>
        <taxon>Chlamydomonadales</taxon>
        <taxon>Chlamydomonadales incertae sedis</taxon>
        <taxon>Edaphochlamys</taxon>
    </lineage>
</organism>
<dbReference type="PROSITE" id="PS50297">
    <property type="entry name" value="ANK_REP_REGION"/>
    <property type="match status" value="4"/>
</dbReference>
<name>A0A836BYU7_9CHLO</name>
<evidence type="ECO:0000256" key="3">
    <source>
        <dbReference type="PROSITE-ProRule" id="PRU00023"/>
    </source>
</evidence>
<protein>
    <submittedName>
        <fullName evidence="4">Uncharacterized protein</fullName>
    </submittedName>
</protein>
<keyword evidence="1" id="KW-0677">Repeat</keyword>
<evidence type="ECO:0000256" key="1">
    <source>
        <dbReference type="ARBA" id="ARBA00022737"/>
    </source>
</evidence>
<dbReference type="SMART" id="SM00248">
    <property type="entry name" value="ANK"/>
    <property type="match status" value="5"/>
</dbReference>
<proteinExistence type="predicted"/>
<dbReference type="Pfam" id="PF12796">
    <property type="entry name" value="Ank_2"/>
    <property type="match status" value="3"/>
</dbReference>
<gene>
    <name evidence="4" type="ORF">HYH03_009102</name>
</gene>
<dbReference type="Proteomes" id="UP000612055">
    <property type="component" value="Unassembled WGS sequence"/>
</dbReference>
<dbReference type="PROSITE" id="PS50088">
    <property type="entry name" value="ANK_REPEAT"/>
    <property type="match status" value="4"/>
</dbReference>
<feature type="repeat" description="ANK" evidence="3">
    <location>
        <begin position="34"/>
        <end position="66"/>
    </location>
</feature>
<dbReference type="InterPro" id="IPR036770">
    <property type="entry name" value="Ankyrin_rpt-contain_sf"/>
</dbReference>
<dbReference type="EMBL" id="JAEHOE010000043">
    <property type="protein sequence ID" value="KAG2492688.1"/>
    <property type="molecule type" value="Genomic_DNA"/>
</dbReference>
<dbReference type="OrthoDB" id="545369at2759"/>
<evidence type="ECO:0000313" key="5">
    <source>
        <dbReference type="Proteomes" id="UP000612055"/>
    </source>
</evidence>
<dbReference type="PANTHER" id="PTHR24126:SF14">
    <property type="entry name" value="ANK_REP_REGION DOMAIN-CONTAINING PROTEIN"/>
    <property type="match status" value="1"/>
</dbReference>
<accession>A0A836BYU7</accession>
<dbReference type="Gene3D" id="1.25.40.20">
    <property type="entry name" value="Ankyrin repeat-containing domain"/>
    <property type="match status" value="3"/>
</dbReference>
<evidence type="ECO:0000256" key="2">
    <source>
        <dbReference type="ARBA" id="ARBA00023043"/>
    </source>
</evidence>
<sequence length="200" mass="21169">MTPLHFAAGGGHAAVVEALLQAGADVEAAMATEEQARPLHLAAAGGHADVIRALLKAGACVDALQSDSGTALHLVARNGHLEAAKVLLEAGADKEAQTENNYLTAAAGWRPIHFAARQGHAALIKDQNTPLTLAARNGHLEAVRVLLEAGVDRNTSGEADKTARQWAWERGHMEVVRLLQKDNKRGFGMWTVKRSTGGEK</sequence>
<dbReference type="InterPro" id="IPR002110">
    <property type="entry name" value="Ankyrin_rpt"/>
</dbReference>
<keyword evidence="5" id="KW-1185">Reference proteome</keyword>
<dbReference type="AlphaFoldDB" id="A0A836BYU7"/>
<feature type="repeat" description="ANK" evidence="3">
    <location>
        <begin position="126"/>
        <end position="158"/>
    </location>
</feature>
<comment type="caution">
    <text evidence="4">The sequence shown here is derived from an EMBL/GenBank/DDBJ whole genome shotgun (WGS) entry which is preliminary data.</text>
</comment>
<dbReference type="PANTHER" id="PTHR24126">
    <property type="entry name" value="ANKYRIN REPEAT, PH AND SEC7 DOMAIN CONTAINING PROTEIN SECG-RELATED"/>
    <property type="match status" value="1"/>
</dbReference>